<dbReference type="SUPFAM" id="SSF55729">
    <property type="entry name" value="Acyl-CoA N-acyltransferases (Nat)"/>
    <property type="match status" value="1"/>
</dbReference>
<protein>
    <recommendedName>
        <fullName evidence="3">N-acetyltransferase domain-containing protein</fullName>
    </recommendedName>
</protein>
<comment type="caution">
    <text evidence="1">The sequence shown here is derived from an EMBL/GenBank/DDBJ whole genome shotgun (WGS) entry which is preliminary data.</text>
</comment>
<accession>A0ABS3W9C7</accession>
<dbReference type="Proteomes" id="UP000670947">
    <property type="component" value="Unassembled WGS sequence"/>
</dbReference>
<evidence type="ECO:0008006" key="3">
    <source>
        <dbReference type="Google" id="ProtNLM"/>
    </source>
</evidence>
<sequence>MEDAIVKRQLELLRADRCAVHDVAASRTGDTVILYSPPGRLDIHARIVYASGIATKRHLNDPVMHVTPAGGTGNAWSLQYIRILGDKINRGYGSLMMKQLLALAERGNVARIEGRLQQAEHRDHAERLRHFYGKFGFAIDADRRLRWDNPRYRPAPSERPAAPKPGFRFWYAKRTEKKDLHPF</sequence>
<keyword evidence="2" id="KW-1185">Reference proteome</keyword>
<dbReference type="RefSeq" id="WP_208847833.1">
    <property type="nucleotide sequence ID" value="NZ_JAGGDJ010000006.1"/>
</dbReference>
<dbReference type="EMBL" id="JAGGDJ010000006">
    <property type="protein sequence ID" value="MBO7744903.1"/>
    <property type="molecule type" value="Genomic_DNA"/>
</dbReference>
<reference evidence="1 2" key="1">
    <citation type="submission" date="2021-03" db="EMBL/GenBank/DDBJ databases">
        <title>Paenibacillus artemisicola MWE-103 whole genome sequence.</title>
        <authorList>
            <person name="Ham Y.J."/>
        </authorList>
    </citation>
    <scope>NUCLEOTIDE SEQUENCE [LARGE SCALE GENOMIC DNA]</scope>
    <source>
        <strain evidence="1 2">MWE-103</strain>
    </source>
</reference>
<dbReference type="Gene3D" id="3.40.630.30">
    <property type="match status" value="1"/>
</dbReference>
<dbReference type="InterPro" id="IPR016181">
    <property type="entry name" value="Acyl_CoA_acyltransferase"/>
</dbReference>
<name>A0ABS3W9C7_9BACL</name>
<evidence type="ECO:0000313" key="2">
    <source>
        <dbReference type="Proteomes" id="UP000670947"/>
    </source>
</evidence>
<evidence type="ECO:0000313" key="1">
    <source>
        <dbReference type="EMBL" id="MBO7744903.1"/>
    </source>
</evidence>
<organism evidence="1 2">
    <name type="scientific">Paenibacillus artemisiicola</name>
    <dbReference type="NCBI Taxonomy" id="1172618"/>
    <lineage>
        <taxon>Bacteria</taxon>
        <taxon>Bacillati</taxon>
        <taxon>Bacillota</taxon>
        <taxon>Bacilli</taxon>
        <taxon>Bacillales</taxon>
        <taxon>Paenibacillaceae</taxon>
        <taxon>Paenibacillus</taxon>
    </lineage>
</organism>
<gene>
    <name evidence="1" type="ORF">I8J29_11910</name>
</gene>
<proteinExistence type="predicted"/>